<organism evidence="1 2">
    <name type="scientific">Wujia chipingensis</name>
    <dbReference type="NCBI Taxonomy" id="2763670"/>
    <lineage>
        <taxon>Bacteria</taxon>
        <taxon>Bacillati</taxon>
        <taxon>Bacillota</taxon>
        <taxon>Clostridia</taxon>
        <taxon>Lachnospirales</taxon>
        <taxon>Lachnospiraceae</taxon>
        <taxon>Wujia</taxon>
    </lineage>
</organism>
<dbReference type="AlphaFoldDB" id="A0A7G9FR59"/>
<keyword evidence="1" id="KW-0645">Protease</keyword>
<accession>A0A7G9FR59</accession>
<dbReference type="EMBL" id="CP060632">
    <property type="protein sequence ID" value="QNM01041.1"/>
    <property type="molecule type" value="Genomic_DNA"/>
</dbReference>
<dbReference type="InterPro" id="IPR023562">
    <property type="entry name" value="ClpP/TepA"/>
</dbReference>
<keyword evidence="2" id="KW-1185">Reference proteome</keyword>
<dbReference type="GO" id="GO:0006508">
    <property type="term" value="P:proteolysis"/>
    <property type="evidence" value="ECO:0007669"/>
    <property type="project" value="UniProtKB-KW"/>
</dbReference>
<dbReference type="Proteomes" id="UP000515819">
    <property type="component" value="Chromosome"/>
</dbReference>
<dbReference type="Pfam" id="PF00574">
    <property type="entry name" value="CLP_protease"/>
    <property type="match status" value="1"/>
</dbReference>
<gene>
    <name evidence="1" type="ORF">H9Q76_06130</name>
</gene>
<dbReference type="RefSeq" id="WP_147341753.1">
    <property type="nucleotide sequence ID" value="NZ_CP060632.1"/>
</dbReference>
<dbReference type="KEGG" id="wcp:H9Q76_06130"/>
<evidence type="ECO:0000313" key="1">
    <source>
        <dbReference type="EMBL" id="QNM01041.1"/>
    </source>
</evidence>
<evidence type="ECO:0000313" key="2">
    <source>
        <dbReference type="Proteomes" id="UP000515819"/>
    </source>
</evidence>
<dbReference type="GO" id="GO:0008233">
    <property type="term" value="F:peptidase activity"/>
    <property type="evidence" value="ECO:0007669"/>
    <property type="project" value="UniProtKB-KW"/>
</dbReference>
<sequence length="244" mass="26883">MDSRQKQEESGMDNQQKQGSLITDYGQITLSKNRYHHRIHLLNIIGEIEGHENLGSSSKTSKYEHILPQLAAVEDDEGIDGLMVLLNTVGGDVEAGLAIAEMIASLSKPKVCLVLGGGHSIGVPLAVSGDVTFIVPSATMVVHPIRMNGTVLGVTQNYEYIERMQDRIIEFTSNHCSIKEEELREIMFNTKELTKDIGSVLVGRQAVEVGIIDRVGGIHTAMNCLYDLINAKKNSKIEQYEHLN</sequence>
<reference evidence="1 2" key="1">
    <citation type="submission" date="2020-08" db="EMBL/GenBank/DDBJ databases">
        <authorList>
            <person name="Liu C."/>
            <person name="Sun Q."/>
        </authorList>
    </citation>
    <scope>NUCLEOTIDE SEQUENCE [LARGE SCALE GENOMIC DNA]</scope>
    <source>
        <strain evidence="1 2">NSJ-4</strain>
    </source>
</reference>
<protein>
    <submittedName>
        <fullName evidence="1">ATP-dependent Clp protease proteolytic subunit</fullName>
    </submittedName>
</protein>
<dbReference type="SUPFAM" id="SSF52096">
    <property type="entry name" value="ClpP/crotonase"/>
    <property type="match status" value="1"/>
</dbReference>
<keyword evidence="1" id="KW-0378">Hydrolase</keyword>
<proteinExistence type="predicted"/>
<name>A0A7G9FR59_9FIRM</name>
<dbReference type="InterPro" id="IPR029045">
    <property type="entry name" value="ClpP/crotonase-like_dom_sf"/>
</dbReference>
<dbReference type="Gene3D" id="3.90.226.10">
    <property type="entry name" value="2-enoyl-CoA Hydratase, Chain A, domain 1"/>
    <property type="match status" value="1"/>
</dbReference>